<protein>
    <submittedName>
        <fullName evidence="1">Uncharacterized protein</fullName>
    </submittedName>
</protein>
<gene>
    <name evidence="1" type="ORF">KPL71_021835</name>
</gene>
<dbReference type="EMBL" id="CM039176">
    <property type="protein sequence ID" value="KAH9717493.1"/>
    <property type="molecule type" value="Genomic_DNA"/>
</dbReference>
<organism evidence="1 2">
    <name type="scientific">Citrus sinensis</name>
    <name type="common">Sweet orange</name>
    <name type="synonym">Citrus aurantium var. sinensis</name>
    <dbReference type="NCBI Taxonomy" id="2711"/>
    <lineage>
        <taxon>Eukaryota</taxon>
        <taxon>Viridiplantae</taxon>
        <taxon>Streptophyta</taxon>
        <taxon>Embryophyta</taxon>
        <taxon>Tracheophyta</taxon>
        <taxon>Spermatophyta</taxon>
        <taxon>Magnoliopsida</taxon>
        <taxon>eudicotyledons</taxon>
        <taxon>Gunneridae</taxon>
        <taxon>Pentapetalae</taxon>
        <taxon>rosids</taxon>
        <taxon>malvids</taxon>
        <taxon>Sapindales</taxon>
        <taxon>Rutaceae</taxon>
        <taxon>Aurantioideae</taxon>
        <taxon>Citrus</taxon>
    </lineage>
</organism>
<evidence type="ECO:0000313" key="1">
    <source>
        <dbReference type="EMBL" id="KAH9717493.1"/>
    </source>
</evidence>
<proteinExistence type="predicted"/>
<name>A0ACB8JIN0_CITSI</name>
<evidence type="ECO:0000313" key="2">
    <source>
        <dbReference type="Proteomes" id="UP000829398"/>
    </source>
</evidence>
<comment type="caution">
    <text evidence="1">The sequence shown here is derived from an EMBL/GenBank/DDBJ whole genome shotgun (WGS) entry which is preliminary data.</text>
</comment>
<dbReference type="Proteomes" id="UP000829398">
    <property type="component" value="Chromosome 7"/>
</dbReference>
<sequence length="838" mass="95896">MVDAVVSVVLDQLISSAFEEAVERVRRVTAVKAEVDKLTSNLLAIKAVLSDAEQKQVKEKGIRHWLDQLKEASCDMEDVFDEWITASRRLQIKGIPQEKKVCSYFLVLYFLVLSCFGFKLRHDIAQKMKEINENLEGISKQKDRFDLHVTRSSEESVRTQSIASINLPDVRGRVEEKDTLKRKLLFESSEQQNAVQIISLIGMGGIGKTTLAQFVYNDNDVISNFEKRMWVCVSDPFDEYGIAKMIIAALEVPDRDLEDVKSLSFLLDKIEESITGKKFFLVLDDVWTEDYRKWEPFHNCLMKGSHGSKILVTTRKETVSIMMSCTDMITVTGLSTEDCWSLFESIAFFGKSSSEIGQLEAIGKSIVDKCKGLPLAVKTIGSLLRSKCNEELEMIGEEYFNYLASRSFFQEFEKDDMGDVIGCKMHDITHDFAVYLTENECYSTDVNEYMPRGIERLTGLRTLSEFVVGRTGGEHASKVCKLEALKGMNHLRGLLKIRMLGDLANVDEAKHVDLKEKKNLDRLELWFDNVGMPNENEENDEAITKVLQLPPNLEYLGILHYRGRSLIFPNWIESFNKLKKLLFIDCKKCESMPPLGQLPSLEVLTIWYMDSVERVGDEFLGIENSCLHGISSSSSSSLATAFPKLKHLTIKGSKKWDEWYFAKEDITIMPQLNSLDISLCNNLKSLPDQILQSKTLENLTIEKCPILEVRFKKDTGEEWPKISHIPSIRIGHCCEKWGYLFCRSLSLDGSSPPHSYHRFLRAHQWWLRSWNIVKYIARSRDGEEKLSNYRAFSRRVKASRSSWRGFKSVIYGFATHASYARNSTPVITNHQSQIVERM</sequence>
<reference evidence="2" key="1">
    <citation type="journal article" date="2023" name="Hortic. Res.">
        <title>A chromosome-level phased genome enabling allele-level studies in sweet orange: a case study on citrus Huanglongbing tolerance.</title>
        <authorList>
            <person name="Wu B."/>
            <person name="Yu Q."/>
            <person name="Deng Z."/>
            <person name="Duan Y."/>
            <person name="Luo F."/>
            <person name="Gmitter F. Jr."/>
        </authorList>
    </citation>
    <scope>NUCLEOTIDE SEQUENCE [LARGE SCALE GENOMIC DNA]</scope>
    <source>
        <strain evidence="2">cv. Valencia</strain>
    </source>
</reference>
<keyword evidence="2" id="KW-1185">Reference proteome</keyword>
<accession>A0ACB8JIN0</accession>